<feature type="compositionally biased region" description="Basic and acidic residues" evidence="5">
    <location>
        <begin position="871"/>
        <end position="908"/>
    </location>
</feature>
<feature type="region of interest" description="Disordered" evidence="5">
    <location>
        <begin position="1131"/>
        <end position="1178"/>
    </location>
</feature>
<dbReference type="InterPro" id="IPR050384">
    <property type="entry name" value="Endophilin_SH3RF"/>
</dbReference>
<keyword evidence="9" id="KW-1185">Reference proteome</keyword>
<dbReference type="SMART" id="SM00326">
    <property type="entry name" value="SH3"/>
    <property type="match status" value="2"/>
</dbReference>
<keyword evidence="3" id="KW-0965">Cell junction</keyword>
<evidence type="ECO:0000256" key="4">
    <source>
        <dbReference type="PROSITE-ProRule" id="PRU00192"/>
    </source>
</evidence>
<feature type="region of interest" description="Disordered" evidence="5">
    <location>
        <begin position="550"/>
        <end position="1014"/>
    </location>
</feature>
<feature type="compositionally biased region" description="Low complexity" evidence="5">
    <location>
        <begin position="1197"/>
        <end position="1232"/>
    </location>
</feature>
<dbReference type="CDD" id="cd11781">
    <property type="entry name" value="SH3_Sorbs_1"/>
    <property type="match status" value="1"/>
</dbReference>
<feature type="compositionally biased region" description="Basic and acidic residues" evidence="5">
    <location>
        <begin position="1474"/>
        <end position="1484"/>
    </location>
</feature>
<evidence type="ECO:0000313" key="9">
    <source>
        <dbReference type="Proteomes" id="UP001164746"/>
    </source>
</evidence>
<feature type="compositionally biased region" description="Basic and acidic residues" evidence="5">
    <location>
        <begin position="1322"/>
        <end position="1336"/>
    </location>
</feature>
<feature type="region of interest" description="Disordered" evidence="5">
    <location>
        <begin position="1070"/>
        <end position="1113"/>
    </location>
</feature>
<feature type="compositionally biased region" description="Polar residues" evidence="5">
    <location>
        <begin position="785"/>
        <end position="799"/>
    </location>
</feature>
<feature type="compositionally biased region" description="Basic and acidic residues" evidence="5">
    <location>
        <begin position="572"/>
        <end position="582"/>
    </location>
</feature>
<sequence>MTAFSTFEQEHDCVIYICMIKTLIEGGEGAGVESISKKMKETANKGILPSSWRGWLTNGSPLSEEQLPRTADSDEPSQILYCDLNVKQTNRSHKINPNSKAYNEGIQVGDYVEGINGQKALSGKSNGTMNGDIHNHIDHELEILNSGDTHQGKTYKPVSFGQRDGHSAHYSPMTGTSHMVRSRTAPASPVLQPRLKAGSVSSVTSADETPPSGNPCYWSTTPPSSCSSTPPMRPRLPKHFKPTPFLPQASHDVTPTSKQSTSYTEASKPPFSPRSERRVLRPREMSPSTCSEEGGSDRSWSSSGAKDAKIAPMKKSKGLKLFRRMQKKLQSLGIPVKDEAPHQPSWQQTREAPPPPAARSVSGEERRGMPIPIRVETGHRAPSFGSPQSRSYSMDSPQSQPHYVVPPPRDFASGRSELPREIPVVFEGISQGLRNLRQAPVDQGQSQCVDYTGHSSPERGYRQEVPINRTGSQQSFVSPPVGQRLGQGQREIPIQIKTSVSDSGSKPDSPRQIRIEHERKKADLERKRVVLERDINNVINEAIKQVPVYNKPAQEKVEPSSASQEQNQDEIMEQKQMADRKQAMQTFWKAMEKQESDSEKPHQQTFGSGSYATLPVKKKSIEEQKPKPTYYETEAGSYSTLPSFRHKSKESPVLSHRQLVQQDRDYSFSDVEGGRGKAQPSWRPSGSPLQSRHVWKPIIPPKEIPDRSVTPEPKHLPVKEWRPLTGPEPPRRQESRSRPAQQEFTTGGQSQSQPQQSRGYIPIQIQYEQKPVRKVGEPAIEEGDSSLSSFDTADTSSEVRMNGTHAPTPPAKSPKPAVWSPGMQHSPSGSTHSERTPGVGTDSPTSSLKEVPQKWTPGGSALFAPKGYKPIKPDFTKTIDSRKISSTDKFIPKPEESYAWKPPNRSESESLPTSAFSYQQSPVSQTDYSSQPSDSQHTQPLHYNQSSANGNIYNASPTSQSSQPVSDTTSHVTSPSPRQRTISSSSGGRGEHHVSTSMVHLRDEPSRLPPSQSPYITLLQKNRENGYPRDIEFVGDPVLVTEEGKIPKGAIYLGKSESVEGDVRHTDSYYAVPTEDTPPVQAHSEMKVSSPKRYEDIGPIDQESGMPLSFRQNVEEEKQHDWYKQMYKSLHKGKRKEAENNYKPTYQFPEDEDKSDSKSVTVTSDKSRTASLSQYEDTGSAFVQRVEDARHFFELASPRSQPLSSKSSNISMSSPLSPKSPALSPKPAESSSTISTLSAEKTSPLSASSKSPSAISDSSSSRLATKNEKEDKPKSTLTSLSEKLRRDAKFSSGKQIKREEDRTQDIDIEVRAVPAKAVEHEADLDAGYRSEPEYRSKLRSKSTSGIGSVGKTARTFGWSPPSARASLDVYRNQPRSIVDYEPGFSSIAFRESKTAGSHNPPPELPGQYSTYTEGRRRQISEPSTSEEVDPIRAYKQIQRGGEIPYKGLNKPAPEKSTFHHLTTEEIRSQQPRWSGDRDQRRREEEESPSQKSPIPNDRFEEPIGRYGAVPEDRRRGFQIQGKARGLYNFTAQNNRELPFRKGDTIYLIRQIDANWFEGEKGGRVGIFPVNYVEILTSIEEAQNAAQQSEGLARAKYSFTSQTSVELSLRKGETVTLLRKVDDNWFEGRHGAQQGIFPVAYVEVVREPSTPLVTPAPSVICTPMTGRGTPEMLSPMSYDGAPTPPPMPSPGAFKSSTLDRYNGSRYGSQQVSSPRQETQYGRDQFDSSPANRQYSQSPAGRQMNGGYSTMPNSSRRENVVARSSQSPQIIRRDNPPTVNITAKSVSSPNIHVNSHDHNRNIKQPEEDLALARYRAVYAYKPQNEDELELLENDEVY</sequence>
<feature type="compositionally biased region" description="Basic and acidic residues" evidence="5">
    <location>
        <begin position="662"/>
        <end position="675"/>
    </location>
</feature>
<evidence type="ECO:0000256" key="2">
    <source>
        <dbReference type="ARBA" id="ARBA00022443"/>
    </source>
</evidence>
<feature type="domain" description="SoHo" evidence="7">
    <location>
        <begin position="1088"/>
        <end position="1151"/>
    </location>
</feature>
<reference evidence="8" key="1">
    <citation type="submission" date="2022-11" db="EMBL/GenBank/DDBJ databases">
        <title>Centuries of genome instability and evolution in soft-shell clam transmissible cancer (bioRxiv).</title>
        <authorList>
            <person name="Hart S.F.M."/>
            <person name="Yonemitsu M.A."/>
            <person name="Giersch R.M."/>
            <person name="Beal B.F."/>
            <person name="Arriagada G."/>
            <person name="Davis B.W."/>
            <person name="Ostrander E.A."/>
            <person name="Goff S.P."/>
            <person name="Metzger M.J."/>
        </authorList>
    </citation>
    <scope>NUCLEOTIDE SEQUENCE</scope>
    <source>
        <strain evidence="8">MELC-2E11</strain>
        <tissue evidence="8">Siphon/mantle</tissue>
    </source>
</reference>
<feature type="compositionally biased region" description="Polar residues" evidence="5">
    <location>
        <begin position="909"/>
        <end position="986"/>
    </location>
</feature>
<dbReference type="PROSITE" id="PS50002">
    <property type="entry name" value="SH3"/>
    <property type="match status" value="3"/>
</dbReference>
<dbReference type="InterPro" id="IPR036028">
    <property type="entry name" value="SH3-like_dom_sf"/>
</dbReference>
<evidence type="ECO:0000256" key="3">
    <source>
        <dbReference type="ARBA" id="ARBA00022949"/>
    </source>
</evidence>
<organism evidence="8 9">
    <name type="scientific">Mya arenaria</name>
    <name type="common">Soft-shell clam</name>
    <dbReference type="NCBI Taxonomy" id="6604"/>
    <lineage>
        <taxon>Eukaryota</taxon>
        <taxon>Metazoa</taxon>
        <taxon>Spiralia</taxon>
        <taxon>Lophotrochozoa</taxon>
        <taxon>Mollusca</taxon>
        <taxon>Bivalvia</taxon>
        <taxon>Autobranchia</taxon>
        <taxon>Heteroconchia</taxon>
        <taxon>Euheterodonta</taxon>
        <taxon>Imparidentia</taxon>
        <taxon>Neoheterodontei</taxon>
        <taxon>Myida</taxon>
        <taxon>Myoidea</taxon>
        <taxon>Myidae</taxon>
        <taxon>Mya</taxon>
    </lineage>
</organism>
<dbReference type="InterPro" id="IPR003127">
    <property type="entry name" value="SoHo_dom"/>
</dbReference>
<proteinExistence type="predicted"/>
<dbReference type="Pfam" id="PF00018">
    <property type="entry name" value="SH3_1"/>
    <property type="match status" value="1"/>
</dbReference>
<dbReference type="PROSITE" id="PS50831">
    <property type="entry name" value="SOHO"/>
    <property type="match status" value="1"/>
</dbReference>
<feature type="compositionally biased region" description="Basic and acidic residues" evidence="5">
    <location>
        <begin position="1452"/>
        <end position="1467"/>
    </location>
</feature>
<feature type="compositionally biased region" description="Low complexity" evidence="5">
    <location>
        <begin position="1243"/>
        <end position="1261"/>
    </location>
</feature>
<feature type="domain" description="SH3" evidence="6">
    <location>
        <begin position="1587"/>
        <end position="1646"/>
    </location>
</feature>
<feature type="compositionally biased region" description="Polar residues" evidence="5">
    <location>
        <begin position="385"/>
        <end position="401"/>
    </location>
</feature>
<dbReference type="SUPFAM" id="SSF50044">
    <property type="entry name" value="SH3-domain"/>
    <property type="match status" value="3"/>
</dbReference>
<feature type="region of interest" description="Disordered" evidence="5">
    <location>
        <begin position="469"/>
        <end position="521"/>
    </location>
</feature>
<gene>
    <name evidence="8" type="ORF">MAR_029225</name>
</gene>
<feature type="region of interest" description="Disordered" evidence="5">
    <location>
        <begin position="1195"/>
        <end position="1306"/>
    </location>
</feature>
<feature type="compositionally biased region" description="Low complexity" evidence="5">
    <location>
        <begin position="738"/>
        <end position="757"/>
    </location>
</feature>
<dbReference type="PANTHER" id="PTHR14167">
    <property type="entry name" value="SH3 DOMAIN-CONTAINING"/>
    <property type="match status" value="1"/>
</dbReference>
<feature type="compositionally biased region" description="Basic and acidic residues" evidence="5">
    <location>
        <begin position="508"/>
        <end position="521"/>
    </location>
</feature>
<protein>
    <submittedName>
        <fullName evidence="8">SRBS1-like protein</fullName>
    </submittedName>
</protein>
<feature type="region of interest" description="Disordered" evidence="5">
    <location>
        <begin position="332"/>
        <end position="416"/>
    </location>
</feature>
<evidence type="ECO:0000256" key="5">
    <source>
        <dbReference type="SAM" id="MobiDB-lite"/>
    </source>
</evidence>
<name>A0ABY7DJL1_MYAAR</name>
<feature type="domain" description="SH3" evidence="6">
    <location>
        <begin position="1807"/>
        <end position="1835"/>
    </location>
</feature>
<feature type="compositionally biased region" description="Low complexity" evidence="5">
    <location>
        <begin position="219"/>
        <end position="230"/>
    </location>
</feature>
<dbReference type="SMART" id="SM00459">
    <property type="entry name" value="Sorb"/>
    <property type="match status" value="1"/>
</dbReference>
<feature type="compositionally biased region" description="Basic and acidic residues" evidence="5">
    <location>
        <begin position="1296"/>
        <end position="1306"/>
    </location>
</feature>
<feature type="compositionally biased region" description="Basic and acidic residues" evidence="5">
    <location>
        <begin position="274"/>
        <end position="284"/>
    </location>
</feature>
<feature type="compositionally biased region" description="Polar residues" evidence="5">
    <location>
        <begin position="1158"/>
        <end position="1177"/>
    </location>
</feature>
<feature type="region of interest" description="Disordered" evidence="5">
    <location>
        <begin position="1322"/>
        <end position="1364"/>
    </location>
</feature>
<evidence type="ECO:0000259" key="7">
    <source>
        <dbReference type="PROSITE" id="PS50831"/>
    </source>
</evidence>
<feature type="region of interest" description="Disordered" evidence="5">
    <location>
        <begin position="174"/>
        <end position="319"/>
    </location>
</feature>
<dbReference type="Proteomes" id="UP001164746">
    <property type="component" value="Chromosome 2"/>
</dbReference>
<accession>A0ABY7DJL1</accession>
<dbReference type="Gene3D" id="2.30.30.40">
    <property type="entry name" value="SH3 Domains"/>
    <property type="match status" value="2"/>
</dbReference>
<evidence type="ECO:0000259" key="6">
    <source>
        <dbReference type="PROSITE" id="PS50002"/>
    </source>
</evidence>
<feature type="domain" description="SH3" evidence="6">
    <location>
        <begin position="1518"/>
        <end position="1577"/>
    </location>
</feature>
<feature type="compositionally biased region" description="Basic and acidic residues" evidence="5">
    <location>
        <begin position="590"/>
        <end position="602"/>
    </location>
</feature>
<comment type="subcellular location">
    <subcellularLocation>
        <location evidence="1">Cell junction</location>
    </subcellularLocation>
</comment>
<dbReference type="PANTHER" id="PTHR14167:SF116">
    <property type="entry name" value="CAP, ISOFORM AC"/>
    <property type="match status" value="1"/>
</dbReference>
<feature type="region of interest" description="Disordered" evidence="5">
    <location>
        <begin position="440"/>
        <end position="459"/>
    </location>
</feature>
<feature type="region of interest" description="Disordered" evidence="5">
    <location>
        <begin position="1666"/>
        <end position="1774"/>
    </location>
</feature>
<feature type="compositionally biased region" description="Polar residues" evidence="5">
    <location>
        <begin position="1693"/>
        <end position="1752"/>
    </location>
</feature>
<dbReference type="Pfam" id="PF14604">
    <property type="entry name" value="SH3_9"/>
    <property type="match status" value="1"/>
</dbReference>
<dbReference type="InterPro" id="IPR001452">
    <property type="entry name" value="SH3_domain"/>
</dbReference>
<feature type="compositionally biased region" description="Polar residues" evidence="5">
    <location>
        <begin position="496"/>
        <end position="506"/>
    </location>
</feature>
<feature type="compositionally biased region" description="Polar residues" evidence="5">
    <location>
        <begin position="443"/>
        <end position="455"/>
    </location>
</feature>
<keyword evidence="2 4" id="KW-0728">SH3 domain</keyword>
<dbReference type="EMBL" id="CP111013">
    <property type="protein sequence ID" value="WAQ96535.1"/>
    <property type="molecule type" value="Genomic_DNA"/>
</dbReference>
<evidence type="ECO:0000256" key="1">
    <source>
        <dbReference type="ARBA" id="ARBA00004282"/>
    </source>
</evidence>
<feature type="compositionally biased region" description="Basic and acidic residues" evidence="5">
    <location>
        <begin position="989"/>
        <end position="1006"/>
    </location>
</feature>
<feature type="region of interest" description="Disordered" evidence="5">
    <location>
        <begin position="1391"/>
        <end position="1514"/>
    </location>
</feature>
<evidence type="ECO:0000313" key="8">
    <source>
        <dbReference type="EMBL" id="WAQ96535.1"/>
    </source>
</evidence>
<feature type="compositionally biased region" description="Basic and acidic residues" evidence="5">
    <location>
        <begin position="712"/>
        <end position="722"/>
    </location>
</feature>
<feature type="compositionally biased region" description="Basic and acidic residues" evidence="5">
    <location>
        <begin position="1265"/>
        <end position="1274"/>
    </location>
</feature>
<feature type="compositionally biased region" description="Polar residues" evidence="5">
    <location>
        <begin position="251"/>
        <end position="265"/>
    </location>
</feature>
<dbReference type="CDD" id="cd11782">
    <property type="entry name" value="SH3_Sorbs_2"/>
    <property type="match status" value="1"/>
</dbReference>